<comment type="subcellular location">
    <subcellularLocation>
        <location evidence="1">Cell outer membrane</location>
    </subcellularLocation>
</comment>
<dbReference type="GO" id="GO:0009279">
    <property type="term" value="C:cell outer membrane"/>
    <property type="evidence" value="ECO:0007669"/>
    <property type="project" value="UniProtKB-SubCell"/>
</dbReference>
<dbReference type="SUPFAM" id="SSF56935">
    <property type="entry name" value="Porins"/>
    <property type="match status" value="1"/>
</dbReference>
<keyword evidence="2" id="KW-0472">Membrane</keyword>
<proteinExistence type="predicted"/>
<keyword evidence="4" id="KW-0732">Signal</keyword>
<dbReference type="EMBL" id="QEKY01000001">
    <property type="protein sequence ID" value="PVZ15076.1"/>
    <property type="molecule type" value="Genomic_DNA"/>
</dbReference>
<accession>A0A2U1FSE1</accession>
<dbReference type="Proteomes" id="UP000245462">
    <property type="component" value="Unassembled WGS sequence"/>
</dbReference>
<dbReference type="RefSeq" id="WP_116678270.1">
    <property type="nucleotide sequence ID" value="NZ_QEKY01000001.1"/>
</dbReference>
<keyword evidence="6" id="KW-0675">Receptor</keyword>
<dbReference type="InterPro" id="IPR037066">
    <property type="entry name" value="Plug_dom_sf"/>
</dbReference>
<feature type="signal peptide" evidence="4">
    <location>
        <begin position="1"/>
        <end position="23"/>
    </location>
</feature>
<keyword evidence="3" id="KW-0998">Cell outer membrane</keyword>
<organism evidence="6 7">
    <name type="scientific">Porphyromonas loveana</name>
    <dbReference type="NCBI Taxonomy" id="1884669"/>
    <lineage>
        <taxon>Bacteria</taxon>
        <taxon>Pseudomonadati</taxon>
        <taxon>Bacteroidota</taxon>
        <taxon>Bacteroidia</taxon>
        <taxon>Bacteroidales</taxon>
        <taxon>Porphyromonadaceae</taxon>
        <taxon>Porphyromonas</taxon>
    </lineage>
</organism>
<feature type="domain" description="Outer membrane protein beta-barrel" evidence="5">
    <location>
        <begin position="376"/>
        <end position="779"/>
    </location>
</feature>
<dbReference type="InterPro" id="IPR041700">
    <property type="entry name" value="OMP_b-brl_3"/>
</dbReference>
<dbReference type="Pfam" id="PF14905">
    <property type="entry name" value="OMP_b-brl_3"/>
    <property type="match status" value="1"/>
</dbReference>
<evidence type="ECO:0000256" key="3">
    <source>
        <dbReference type="ARBA" id="ARBA00023237"/>
    </source>
</evidence>
<dbReference type="PANTHER" id="PTHR40980">
    <property type="entry name" value="PLUG DOMAIN-CONTAINING PROTEIN"/>
    <property type="match status" value="1"/>
</dbReference>
<evidence type="ECO:0000259" key="5">
    <source>
        <dbReference type="Pfam" id="PF14905"/>
    </source>
</evidence>
<dbReference type="SUPFAM" id="SSF49464">
    <property type="entry name" value="Carboxypeptidase regulatory domain-like"/>
    <property type="match status" value="1"/>
</dbReference>
<evidence type="ECO:0000313" key="7">
    <source>
        <dbReference type="Proteomes" id="UP000245462"/>
    </source>
</evidence>
<dbReference type="PANTHER" id="PTHR40980:SF4">
    <property type="entry name" value="TONB-DEPENDENT RECEPTOR-LIKE BETA-BARREL DOMAIN-CONTAINING PROTEIN"/>
    <property type="match status" value="1"/>
</dbReference>
<sequence length="803" mass="90371">MKLYRRGIYCLLSIVLFALSVNAQEHQSLRGRVLDNDGETIVGAVVSCIELPDSTVVGYCVTSVDGVFQFSGLKEAYEKYLLEVSLIGYEKAYMKPISEEIVITLKESAIALEEVVVTASAPRLKQKPGKFIYKPRLSEVGDIDSYDILRYTPLITLENNSVCILGKGISTIYINGRKPIMDNTSLMEMLRSTPANQIENIEIIMSPNSSYRASTTGGIVNIVMKKNPNQGLTGSASVSGVCLGERVSPRATFYLGYSKNKLNASANLSYLYNDSQNETDATYNYADTFTDILNSTIQETSGHFLNGNINITYDFTKRSTVGASFHIGGSESNSNSTTKSSNYLNGILDKSSISVNETDNPFQRPKIGVVAYYNLKMDNNGSNLDLSANYSSSINTSLGKMEYANATNRNNLIPYSLFQQNSTVDSYGYEFKGYYSHYFDNDNNLTAGYDFNASHLSNDFIRNDFDGSGYIPNEAHSNHFIYEEKVNALYITYDKKWSDVLSTTLGVRAENTNIHGHQITSDEKFRRNYWNFFPKLSVLVDLADGDHSLALDLSRSIVRPFYNDLNPFKIWNSENTYTMGNIYIKPMIYNGVDLSYSFCGDYIIGASYNYGSDTFSEYTYSAEDNTTVSSVANFGHEQELSLYFNMDKIFFKGFWRMSFSAGTDYDITTGHIDGKDVGYKTWMSTAGIRNVFKISPKRSISATMSYNYYTPSRGVLKIGRHKHLLNVSLSKDFKFGGTLSIHALNLLNYKPSYHYNTDTYSYNIIPKTNNTSIQVRFTYKFGQSRVRGAKDRSETNHLERFKK</sequence>
<protein>
    <submittedName>
        <fullName evidence="6">Outer membrane receptor protein involved in Fe transport</fullName>
    </submittedName>
</protein>
<dbReference type="AlphaFoldDB" id="A0A2U1FSE1"/>
<gene>
    <name evidence="6" type="ORF">C7382_1012</name>
</gene>
<dbReference type="InterPro" id="IPR008969">
    <property type="entry name" value="CarboxyPept-like_regulatory"/>
</dbReference>
<evidence type="ECO:0000313" key="6">
    <source>
        <dbReference type="EMBL" id="PVZ15076.1"/>
    </source>
</evidence>
<dbReference type="InterPro" id="IPR036942">
    <property type="entry name" value="Beta-barrel_TonB_sf"/>
</dbReference>
<dbReference type="GeneID" id="94549717"/>
<evidence type="ECO:0000256" key="2">
    <source>
        <dbReference type="ARBA" id="ARBA00023136"/>
    </source>
</evidence>
<evidence type="ECO:0000256" key="4">
    <source>
        <dbReference type="SAM" id="SignalP"/>
    </source>
</evidence>
<feature type="chain" id="PRO_5015768035" evidence="4">
    <location>
        <begin position="24"/>
        <end position="803"/>
    </location>
</feature>
<dbReference type="Gene3D" id="2.170.130.10">
    <property type="entry name" value="TonB-dependent receptor, plug domain"/>
    <property type="match status" value="1"/>
</dbReference>
<dbReference type="Gene3D" id="2.40.170.20">
    <property type="entry name" value="TonB-dependent receptor, beta-barrel domain"/>
    <property type="match status" value="1"/>
</dbReference>
<reference evidence="6 7" key="1">
    <citation type="submission" date="2018-04" db="EMBL/GenBank/DDBJ databases">
        <title>Genomic Encyclopedia of Type Strains, Phase IV (KMG-IV): sequencing the most valuable type-strain genomes for metagenomic binning, comparative biology and taxonomic classification.</title>
        <authorList>
            <person name="Goeker M."/>
        </authorList>
    </citation>
    <scope>NUCLEOTIDE SEQUENCE [LARGE SCALE GENOMIC DNA]</scope>
    <source>
        <strain evidence="6 7">DSM 28520</strain>
    </source>
</reference>
<dbReference type="OrthoDB" id="905812at2"/>
<evidence type="ECO:0000256" key="1">
    <source>
        <dbReference type="ARBA" id="ARBA00004442"/>
    </source>
</evidence>
<comment type="caution">
    <text evidence="6">The sequence shown here is derived from an EMBL/GenBank/DDBJ whole genome shotgun (WGS) entry which is preliminary data.</text>
</comment>
<keyword evidence="7" id="KW-1185">Reference proteome</keyword>
<dbReference type="Pfam" id="PF13620">
    <property type="entry name" value="CarboxypepD_reg"/>
    <property type="match status" value="1"/>
</dbReference>
<name>A0A2U1FSE1_9PORP</name>